<evidence type="ECO:0000256" key="6">
    <source>
        <dbReference type="RuleBase" id="RU004453"/>
    </source>
</evidence>
<comment type="caution">
    <text evidence="9">The sequence shown here is derived from an EMBL/GenBank/DDBJ whole genome shotgun (WGS) entry which is preliminary data.</text>
</comment>
<dbReference type="Gene3D" id="3.40.5.30">
    <property type="entry name" value="(Trans)glycosidases - domain 2"/>
    <property type="match status" value="1"/>
</dbReference>
<dbReference type="PROSITE" id="PS51910">
    <property type="entry name" value="GH18_2"/>
    <property type="match status" value="1"/>
</dbReference>
<dbReference type="Gene3D" id="3.20.20.80">
    <property type="entry name" value="Glycosidases"/>
    <property type="match status" value="1"/>
</dbReference>
<dbReference type="InterPro" id="IPR017853">
    <property type="entry name" value="GH"/>
</dbReference>
<dbReference type="AlphaFoldDB" id="A0A3A1R664"/>
<feature type="domain" description="GH18" evidence="8">
    <location>
        <begin position="64"/>
        <end position="376"/>
    </location>
</feature>
<evidence type="ECO:0000256" key="3">
    <source>
        <dbReference type="ARBA" id="ARBA00022801"/>
    </source>
</evidence>
<dbReference type="GO" id="GO:0005576">
    <property type="term" value="C:extracellular region"/>
    <property type="evidence" value="ECO:0007669"/>
    <property type="project" value="TreeGrafter"/>
</dbReference>
<keyword evidence="3 5" id="KW-0378">Hydrolase</keyword>
<evidence type="ECO:0000256" key="2">
    <source>
        <dbReference type="ARBA" id="ARBA00012729"/>
    </source>
</evidence>
<evidence type="ECO:0000256" key="4">
    <source>
        <dbReference type="ARBA" id="ARBA00023295"/>
    </source>
</evidence>
<keyword evidence="10" id="KW-1185">Reference proteome</keyword>
<gene>
    <name evidence="9" type="ORF">D3H55_01895</name>
</gene>
<dbReference type="InterPro" id="IPR050314">
    <property type="entry name" value="Glycosyl_Hydrlase_18"/>
</dbReference>
<name>A0A3A1R664_9BACI</name>
<dbReference type="Pfam" id="PF00704">
    <property type="entry name" value="Glyco_hydro_18"/>
    <property type="match status" value="1"/>
</dbReference>
<comment type="catalytic activity">
    <reaction evidence="1">
        <text>Random endo-hydrolysis of N-acetyl-beta-D-glucosaminide (1-&gt;4)-beta-linkages in chitin and chitodextrins.</text>
        <dbReference type="EC" id="3.2.1.14"/>
    </reaction>
</comment>
<dbReference type="OrthoDB" id="9775889at2"/>
<dbReference type="RefSeq" id="WP_119545216.1">
    <property type="nucleotide sequence ID" value="NZ_QXIR01000002.1"/>
</dbReference>
<dbReference type="SUPFAM" id="SSF51445">
    <property type="entry name" value="(Trans)glycosidases"/>
    <property type="match status" value="1"/>
</dbReference>
<sequence length="388" mass="43767">MRKLLPMLSLVILFTFAGGFYSGVVYKETESVQSSSEFGHHFKRSPQLNLSAKEIPEIVPDSPKVLMGYVQDYQMPGKTDYSQLSHVLFSFAHPTESGGILLSGDHAWDNLRQTVKLAHEQNAEVLLAVGGWFHMNGGKSYPYFRKAISNETSRTKLVNELVKLVKQEDLDGVDIDFEHPRSQEDAQFLASFIKELKAKLEMMEKELSTAVYSKVDSVTGQENKSVIFLPSMFEAVDYVNIMAYDGQWDGGYDAANLSPYPFTENIVQYWSQLFELHGIPKDKLVLGVPFYAQPDDPSKPVLPYSAIVKKGNENALKDSVAVNGVNYYYNGRDTIRKKTDLALANDYGGMMIWEAGHDAQGENSLTRIIRDVLKQEEDKEGDLFWEKN</sequence>
<accession>A0A3A1R664</accession>
<dbReference type="PANTHER" id="PTHR11177">
    <property type="entry name" value="CHITINASE"/>
    <property type="match status" value="1"/>
</dbReference>
<proteinExistence type="inferred from homology"/>
<dbReference type="InterPro" id="IPR001579">
    <property type="entry name" value="Glyco_hydro_18_chit_AS"/>
</dbReference>
<dbReference type="GO" id="GO:0008061">
    <property type="term" value="F:chitin binding"/>
    <property type="evidence" value="ECO:0007669"/>
    <property type="project" value="InterPro"/>
</dbReference>
<organism evidence="9 10">
    <name type="scientific">Bacillus salacetis</name>
    <dbReference type="NCBI Taxonomy" id="2315464"/>
    <lineage>
        <taxon>Bacteria</taxon>
        <taxon>Bacillati</taxon>
        <taxon>Bacillota</taxon>
        <taxon>Bacilli</taxon>
        <taxon>Bacillales</taxon>
        <taxon>Bacillaceae</taxon>
        <taxon>Bacillus</taxon>
    </lineage>
</organism>
<dbReference type="InterPro" id="IPR011583">
    <property type="entry name" value="Chitinase_II/V-like_cat"/>
</dbReference>
<dbReference type="GO" id="GO:0006032">
    <property type="term" value="P:chitin catabolic process"/>
    <property type="evidence" value="ECO:0007669"/>
    <property type="project" value="TreeGrafter"/>
</dbReference>
<evidence type="ECO:0000256" key="5">
    <source>
        <dbReference type="RuleBase" id="RU000489"/>
    </source>
</evidence>
<evidence type="ECO:0000256" key="1">
    <source>
        <dbReference type="ARBA" id="ARBA00000822"/>
    </source>
</evidence>
<evidence type="ECO:0000313" key="9">
    <source>
        <dbReference type="EMBL" id="RIW38318.1"/>
    </source>
</evidence>
<feature type="coiled-coil region" evidence="7">
    <location>
        <begin position="186"/>
        <end position="213"/>
    </location>
</feature>
<evidence type="ECO:0000259" key="8">
    <source>
        <dbReference type="PROSITE" id="PS51910"/>
    </source>
</evidence>
<keyword evidence="4 5" id="KW-0326">Glycosidase</keyword>
<reference evidence="9 10" key="1">
    <citation type="submission" date="2018-09" db="EMBL/GenBank/DDBJ databases">
        <title>Bacillus saliacetes sp. nov., isolated from Thai shrimp paste (Ka-pi).</title>
        <authorList>
            <person name="Daroonpunt R."/>
            <person name="Tanasupawat S."/>
            <person name="Yiamsombut S."/>
        </authorList>
    </citation>
    <scope>NUCLEOTIDE SEQUENCE [LARGE SCALE GENOMIC DNA]</scope>
    <source>
        <strain evidence="9 10">SKP7-4</strain>
    </source>
</reference>
<dbReference type="PANTHER" id="PTHR11177:SF317">
    <property type="entry name" value="CHITINASE 12-RELATED"/>
    <property type="match status" value="1"/>
</dbReference>
<evidence type="ECO:0000313" key="10">
    <source>
        <dbReference type="Proteomes" id="UP000265801"/>
    </source>
</evidence>
<dbReference type="GO" id="GO:0005975">
    <property type="term" value="P:carbohydrate metabolic process"/>
    <property type="evidence" value="ECO:0007669"/>
    <property type="project" value="InterPro"/>
</dbReference>
<comment type="similarity">
    <text evidence="6">Belongs to the glycosyl hydrolase 18 family.</text>
</comment>
<dbReference type="SMART" id="SM00636">
    <property type="entry name" value="Glyco_18"/>
    <property type="match status" value="1"/>
</dbReference>
<dbReference type="PROSITE" id="PS01095">
    <property type="entry name" value="GH18_1"/>
    <property type="match status" value="1"/>
</dbReference>
<dbReference type="EC" id="3.2.1.14" evidence="2"/>
<dbReference type="InterPro" id="IPR001223">
    <property type="entry name" value="Glyco_hydro18_cat"/>
</dbReference>
<protein>
    <recommendedName>
        <fullName evidence="2">chitinase</fullName>
        <ecNumber evidence="2">3.2.1.14</ecNumber>
    </recommendedName>
</protein>
<dbReference type="GO" id="GO:0008843">
    <property type="term" value="F:endochitinase activity"/>
    <property type="evidence" value="ECO:0007669"/>
    <property type="project" value="UniProtKB-EC"/>
</dbReference>
<keyword evidence="7" id="KW-0175">Coiled coil</keyword>
<evidence type="ECO:0000256" key="7">
    <source>
        <dbReference type="SAM" id="Coils"/>
    </source>
</evidence>
<dbReference type="EMBL" id="QXIR01000002">
    <property type="protein sequence ID" value="RIW38318.1"/>
    <property type="molecule type" value="Genomic_DNA"/>
</dbReference>
<dbReference type="Proteomes" id="UP000265801">
    <property type="component" value="Unassembled WGS sequence"/>
</dbReference>